<proteinExistence type="predicted"/>
<reference evidence="2 3" key="2">
    <citation type="journal article" date="2021" name="Curr. Genet.">
        <title>Genetic response to nitrogen starvation in the aggressive Eucalyptus foliar pathogen Teratosphaeria destructans.</title>
        <authorList>
            <person name="Havenga M."/>
            <person name="Wingfield B.D."/>
            <person name="Wingfield M.J."/>
            <person name="Dreyer L.L."/>
            <person name="Roets F."/>
            <person name="Aylward J."/>
        </authorList>
    </citation>
    <scope>NUCLEOTIDE SEQUENCE [LARGE SCALE GENOMIC DNA]</scope>
    <source>
        <strain evidence="2">CMW44962</strain>
    </source>
</reference>
<feature type="compositionally biased region" description="Low complexity" evidence="1">
    <location>
        <begin position="48"/>
        <end position="58"/>
    </location>
</feature>
<evidence type="ECO:0000256" key="1">
    <source>
        <dbReference type="SAM" id="MobiDB-lite"/>
    </source>
</evidence>
<dbReference type="OrthoDB" id="10655721at2759"/>
<feature type="region of interest" description="Disordered" evidence="1">
    <location>
        <begin position="1"/>
        <end position="102"/>
    </location>
</feature>
<protein>
    <submittedName>
        <fullName evidence="2">Uncharacterized protein</fullName>
    </submittedName>
</protein>
<dbReference type="AlphaFoldDB" id="A0A9W7SR76"/>
<feature type="compositionally biased region" description="Polar residues" evidence="1">
    <location>
        <begin position="17"/>
        <end position="29"/>
    </location>
</feature>
<comment type="caution">
    <text evidence="2">The sequence shown here is derived from an EMBL/GenBank/DDBJ whole genome shotgun (WGS) entry which is preliminary data.</text>
</comment>
<feature type="compositionally biased region" description="Low complexity" evidence="1">
    <location>
        <begin position="1"/>
        <end position="16"/>
    </location>
</feature>
<evidence type="ECO:0000313" key="3">
    <source>
        <dbReference type="Proteomes" id="UP001138500"/>
    </source>
</evidence>
<gene>
    <name evidence="2" type="ORF">Tdes44962_MAKER03036</name>
</gene>
<accession>A0A9W7SR76</accession>
<reference evidence="2 3" key="1">
    <citation type="journal article" date="2018" name="IMA Fungus">
        <title>IMA Genome-F 10: Nine draft genome sequences of Claviceps purpurea s.lat., including C. arundinis, C. humidiphila, and C. cf. spartinae, pseudomolecules for the pitch canker pathogen Fusarium circinatum, draft genome of Davidsoniella eucalypti, Grosmannia galeiformis, Quambalaria eucalypti, and Teratosphaeria destructans.</title>
        <authorList>
            <person name="Wingfield B.D."/>
            <person name="Liu M."/>
            <person name="Nguyen H.D."/>
            <person name="Lane F.A."/>
            <person name="Morgan S.W."/>
            <person name="De Vos L."/>
            <person name="Wilken P.M."/>
            <person name="Duong T.A."/>
            <person name="Aylward J."/>
            <person name="Coetzee M.P."/>
            <person name="Dadej K."/>
            <person name="De Beer Z.W."/>
            <person name="Findlay W."/>
            <person name="Havenga M."/>
            <person name="Kolarik M."/>
            <person name="Menzies J.G."/>
            <person name="Naidoo K."/>
            <person name="Pochopski O."/>
            <person name="Shoukouhi P."/>
            <person name="Santana Q.C."/>
            <person name="Seifert K.A."/>
            <person name="Soal N."/>
            <person name="Steenkamp E.T."/>
            <person name="Tatham C.T."/>
            <person name="van der Nest M.A."/>
            <person name="Wingfield M.J."/>
        </authorList>
    </citation>
    <scope>NUCLEOTIDE SEQUENCE [LARGE SCALE GENOMIC DNA]</scope>
    <source>
        <strain evidence="2">CMW44962</strain>
    </source>
</reference>
<evidence type="ECO:0000313" key="2">
    <source>
        <dbReference type="EMBL" id="KAH9827225.1"/>
    </source>
</evidence>
<sequence>MLNEEPAPSSSEQASSRINFQLSQPSTYHEGQKSRTEQRPQSSKAKKTAATSSGTAGSIEVCSNTRRKQVEFPVSTAEDRQCPKGSQGSKRRRLDDGCNQPHKRQFLEDAGVGGTAVRLVDGILEGAENFQRNDGAQVDWTKTIELLRPKPGVVNLEAQATEHEKYANAATTRSWQATFLASCAVLLLGKGTWYAQTEQTHQ</sequence>
<organism evidence="2 3">
    <name type="scientific">Teratosphaeria destructans</name>
    <dbReference type="NCBI Taxonomy" id="418781"/>
    <lineage>
        <taxon>Eukaryota</taxon>
        <taxon>Fungi</taxon>
        <taxon>Dikarya</taxon>
        <taxon>Ascomycota</taxon>
        <taxon>Pezizomycotina</taxon>
        <taxon>Dothideomycetes</taxon>
        <taxon>Dothideomycetidae</taxon>
        <taxon>Mycosphaerellales</taxon>
        <taxon>Teratosphaeriaceae</taxon>
        <taxon>Teratosphaeria</taxon>
    </lineage>
</organism>
<dbReference type="EMBL" id="RIBY02001901">
    <property type="protein sequence ID" value="KAH9827225.1"/>
    <property type="molecule type" value="Genomic_DNA"/>
</dbReference>
<keyword evidence="3" id="KW-1185">Reference proteome</keyword>
<dbReference type="Proteomes" id="UP001138500">
    <property type="component" value="Unassembled WGS sequence"/>
</dbReference>
<name>A0A9W7SR76_9PEZI</name>